<dbReference type="InterPro" id="IPR050471">
    <property type="entry name" value="AB_hydrolase"/>
</dbReference>
<feature type="domain" description="AB hydrolase-1" evidence="1">
    <location>
        <begin position="34"/>
        <end position="272"/>
    </location>
</feature>
<dbReference type="EMBL" id="JBIAPI010000002">
    <property type="protein sequence ID" value="MFF3224076.1"/>
    <property type="molecule type" value="Genomic_DNA"/>
</dbReference>
<dbReference type="RefSeq" id="WP_387717398.1">
    <property type="nucleotide sequence ID" value="NZ_JBIAPI010000002.1"/>
</dbReference>
<evidence type="ECO:0000313" key="2">
    <source>
        <dbReference type="EMBL" id="MFF3224076.1"/>
    </source>
</evidence>
<protein>
    <submittedName>
        <fullName evidence="2">Alpha/beta fold hydrolase</fullName>
    </submittedName>
</protein>
<accession>A0ABW6QS79</accession>
<dbReference type="Pfam" id="PF12697">
    <property type="entry name" value="Abhydrolase_6"/>
    <property type="match status" value="1"/>
</dbReference>
<dbReference type="Proteomes" id="UP001601948">
    <property type="component" value="Unassembled WGS sequence"/>
</dbReference>
<organism evidence="2 3">
    <name type="scientific">Nocardia suismassiliense</name>
    <dbReference type="NCBI Taxonomy" id="2077092"/>
    <lineage>
        <taxon>Bacteria</taxon>
        <taxon>Bacillati</taxon>
        <taxon>Actinomycetota</taxon>
        <taxon>Actinomycetes</taxon>
        <taxon>Mycobacteriales</taxon>
        <taxon>Nocardiaceae</taxon>
        <taxon>Nocardia</taxon>
    </lineage>
</organism>
<dbReference type="PANTHER" id="PTHR43433">
    <property type="entry name" value="HYDROLASE, ALPHA/BETA FOLD FAMILY PROTEIN"/>
    <property type="match status" value="1"/>
</dbReference>
<dbReference type="InterPro" id="IPR029058">
    <property type="entry name" value="AB_hydrolase_fold"/>
</dbReference>
<keyword evidence="3" id="KW-1185">Reference proteome</keyword>
<reference evidence="2 3" key="1">
    <citation type="submission" date="2024-10" db="EMBL/GenBank/DDBJ databases">
        <title>The Natural Products Discovery Center: Release of the First 8490 Sequenced Strains for Exploring Actinobacteria Biosynthetic Diversity.</title>
        <authorList>
            <person name="Kalkreuter E."/>
            <person name="Kautsar S.A."/>
            <person name="Yang D."/>
            <person name="Bader C.D."/>
            <person name="Teijaro C.N."/>
            <person name="Fluegel L."/>
            <person name="Davis C.M."/>
            <person name="Simpson J.R."/>
            <person name="Lauterbach L."/>
            <person name="Steele A.D."/>
            <person name="Gui C."/>
            <person name="Meng S."/>
            <person name="Li G."/>
            <person name="Viehrig K."/>
            <person name="Ye F."/>
            <person name="Su P."/>
            <person name="Kiefer A.F."/>
            <person name="Nichols A."/>
            <person name="Cepeda A.J."/>
            <person name="Yan W."/>
            <person name="Fan B."/>
            <person name="Jiang Y."/>
            <person name="Adhikari A."/>
            <person name="Zheng C.-J."/>
            <person name="Schuster L."/>
            <person name="Cowan T.M."/>
            <person name="Smanski M.J."/>
            <person name="Chevrette M.G."/>
            <person name="De Carvalho L.P.S."/>
            <person name="Shen B."/>
        </authorList>
    </citation>
    <scope>NUCLEOTIDE SEQUENCE [LARGE SCALE GENOMIC DNA]</scope>
    <source>
        <strain evidence="2 3">NPDC003040</strain>
    </source>
</reference>
<evidence type="ECO:0000313" key="3">
    <source>
        <dbReference type="Proteomes" id="UP001601948"/>
    </source>
</evidence>
<dbReference type="SUPFAM" id="SSF53474">
    <property type="entry name" value="alpha/beta-Hydrolases"/>
    <property type="match status" value="1"/>
</dbReference>
<evidence type="ECO:0000259" key="1">
    <source>
        <dbReference type="Pfam" id="PF12697"/>
    </source>
</evidence>
<dbReference type="Gene3D" id="3.40.50.1820">
    <property type="entry name" value="alpha/beta hydrolase"/>
    <property type="match status" value="1"/>
</dbReference>
<proteinExistence type="predicted"/>
<comment type="caution">
    <text evidence="2">The sequence shown here is derived from an EMBL/GenBank/DDBJ whole genome shotgun (WGS) entry which is preliminary data.</text>
</comment>
<dbReference type="GO" id="GO:0016787">
    <property type="term" value="F:hydrolase activity"/>
    <property type="evidence" value="ECO:0007669"/>
    <property type="project" value="UniProtKB-KW"/>
</dbReference>
<gene>
    <name evidence="2" type="ORF">ACFYV7_14890</name>
</gene>
<sequence>MIAPVDTRSFSVTARDGARLWAKRVGPASAPASVVYVHGMFTDSGYWNPLVQHLHHHLDGGIAQIVYDQRGHGRSECHPPKKPFSLTVLADDLDSVLGHANGAVVVAAHSMAALLIPHWAARNPRRARELSGIVLFNACPEFPYTPATSREHLPASKRCPSPEALEELGNHLYATPSTSSWLRPPWRSLHRSNRRKRLPIGAATLAELSAYRPAVLTPEAATVLRAIPTWVVTGQLDPVVTPSRSQQLAERIWADYDTIPGAGHSLPHADPDHASEPILAALDVAYRAYRHDGGRS</sequence>
<dbReference type="InterPro" id="IPR000073">
    <property type="entry name" value="AB_hydrolase_1"/>
</dbReference>
<keyword evidence="2" id="KW-0378">Hydrolase</keyword>
<dbReference type="PANTHER" id="PTHR43433:SF5">
    <property type="entry name" value="AB HYDROLASE-1 DOMAIN-CONTAINING PROTEIN"/>
    <property type="match status" value="1"/>
</dbReference>
<name>A0ABW6QS79_9NOCA</name>